<gene>
    <name evidence="1" type="ORF">KC19_1G245000</name>
</gene>
<evidence type="ECO:0000313" key="1">
    <source>
        <dbReference type="EMBL" id="KAG0592355.1"/>
    </source>
</evidence>
<comment type="caution">
    <text evidence="1">The sequence shown here is derived from an EMBL/GenBank/DDBJ whole genome shotgun (WGS) entry which is preliminary data.</text>
</comment>
<dbReference type="PANTHER" id="PTHR36057:SF1">
    <property type="entry name" value="LIPOPROTEIN LIPID ATTACHMENT SITE-LIKE PROTEIN, PUTATIVE (DUF1223)-RELATED"/>
    <property type="match status" value="1"/>
</dbReference>
<dbReference type="SUPFAM" id="SSF52833">
    <property type="entry name" value="Thioredoxin-like"/>
    <property type="match status" value="1"/>
</dbReference>
<name>A0A8T0JA20_CERPU</name>
<dbReference type="PANTHER" id="PTHR36057">
    <property type="match status" value="1"/>
</dbReference>
<organism evidence="1 2">
    <name type="scientific">Ceratodon purpureus</name>
    <name type="common">Fire moss</name>
    <name type="synonym">Dicranum purpureum</name>
    <dbReference type="NCBI Taxonomy" id="3225"/>
    <lineage>
        <taxon>Eukaryota</taxon>
        <taxon>Viridiplantae</taxon>
        <taxon>Streptophyta</taxon>
        <taxon>Embryophyta</taxon>
        <taxon>Bryophyta</taxon>
        <taxon>Bryophytina</taxon>
        <taxon>Bryopsida</taxon>
        <taxon>Dicranidae</taxon>
        <taxon>Pseudoditrichales</taxon>
        <taxon>Ditrichaceae</taxon>
        <taxon>Ceratodon</taxon>
    </lineage>
</organism>
<dbReference type="Proteomes" id="UP000822688">
    <property type="component" value="Chromosome 1"/>
</dbReference>
<evidence type="ECO:0000313" key="2">
    <source>
        <dbReference type="Proteomes" id="UP000822688"/>
    </source>
</evidence>
<dbReference type="InterPro" id="IPR010634">
    <property type="entry name" value="DUF1223"/>
</dbReference>
<evidence type="ECO:0008006" key="3">
    <source>
        <dbReference type="Google" id="ProtNLM"/>
    </source>
</evidence>
<reference evidence="1" key="1">
    <citation type="submission" date="2020-06" db="EMBL/GenBank/DDBJ databases">
        <title>WGS assembly of Ceratodon purpureus strain R40.</title>
        <authorList>
            <person name="Carey S.B."/>
            <person name="Jenkins J."/>
            <person name="Shu S."/>
            <person name="Lovell J.T."/>
            <person name="Sreedasyam A."/>
            <person name="Maumus F."/>
            <person name="Tiley G.P."/>
            <person name="Fernandez-Pozo N."/>
            <person name="Barry K."/>
            <person name="Chen C."/>
            <person name="Wang M."/>
            <person name="Lipzen A."/>
            <person name="Daum C."/>
            <person name="Saski C.A."/>
            <person name="Payton A.C."/>
            <person name="Mcbreen J.C."/>
            <person name="Conrad R.E."/>
            <person name="Kollar L.M."/>
            <person name="Olsson S."/>
            <person name="Huttunen S."/>
            <person name="Landis J.B."/>
            <person name="Wickett N.J."/>
            <person name="Johnson M.G."/>
            <person name="Rensing S.A."/>
            <person name="Grimwood J."/>
            <person name="Schmutz J."/>
            <person name="Mcdaniel S.F."/>
        </authorList>
    </citation>
    <scope>NUCLEOTIDE SEQUENCE</scope>
    <source>
        <strain evidence="1">R40</strain>
    </source>
</reference>
<dbReference type="EMBL" id="CM026421">
    <property type="protein sequence ID" value="KAG0592355.1"/>
    <property type="molecule type" value="Genomic_DNA"/>
</dbReference>
<dbReference type="InterPro" id="IPR036249">
    <property type="entry name" value="Thioredoxin-like_sf"/>
</dbReference>
<protein>
    <recommendedName>
        <fullName evidence="3">DUF1223 domain-containing protein</fullName>
    </recommendedName>
</protein>
<proteinExistence type="predicted"/>
<sequence>MSRLCCCFGRSKVNDGADNGTKESETAGKQGAKAVKSVKEDARKEKQNQSPVLVELFTSQGCSSCPPADLEFARLGQGLAKEMIGDVPVIALAYHVDYWNHLGWRDPFASASWTLRQKAYGEALQQDTIYTPEIVVQGSKHAVGDKVESVAGLIKAASRFPSPDVLDASYELPFSSTLQVSLTLSYRKRVEKQGLDVMVAIYQNGQVTECTAGENRGKFLTNEFVVRGLEKACSPKDWPAKKVIAGQVRFQLWEGFIRAKCGLVVFLQNPSTLEIQGAERVELPESIDTMVPKEDVEEFTTEDLFT</sequence>
<accession>A0A8T0JA20</accession>
<keyword evidence="2" id="KW-1185">Reference proteome</keyword>
<dbReference type="AlphaFoldDB" id="A0A8T0JA20"/>
<dbReference type="Pfam" id="PF06764">
    <property type="entry name" value="DUF1223"/>
    <property type="match status" value="1"/>
</dbReference>